<gene>
    <name evidence="4" type="ORF">GII30_07700</name>
</gene>
<dbReference type="EMBL" id="CP045810">
    <property type="protein sequence ID" value="QHN39075.1"/>
    <property type="molecule type" value="Genomic_DNA"/>
</dbReference>
<feature type="transmembrane region" description="Helical" evidence="2">
    <location>
        <begin position="335"/>
        <end position="352"/>
    </location>
</feature>
<evidence type="ECO:0000256" key="2">
    <source>
        <dbReference type="SAM" id="Phobius"/>
    </source>
</evidence>
<feature type="transmembrane region" description="Helical" evidence="2">
    <location>
        <begin position="121"/>
        <end position="138"/>
    </location>
</feature>
<dbReference type="RefSeq" id="WP_005189653.1">
    <property type="nucleotide sequence ID" value="NZ_CP045804.1"/>
</dbReference>
<evidence type="ECO:0000256" key="1">
    <source>
        <dbReference type="SAM" id="MobiDB-lite"/>
    </source>
</evidence>
<evidence type="ECO:0000313" key="4">
    <source>
        <dbReference type="EMBL" id="QHN39075.1"/>
    </source>
</evidence>
<feature type="transmembrane region" description="Helical" evidence="2">
    <location>
        <begin position="42"/>
        <end position="65"/>
    </location>
</feature>
<proteinExistence type="predicted"/>
<organism evidence="4">
    <name type="scientific">Gordonia amarae</name>
    <dbReference type="NCBI Taxonomy" id="36821"/>
    <lineage>
        <taxon>Bacteria</taxon>
        <taxon>Bacillati</taxon>
        <taxon>Actinomycetota</taxon>
        <taxon>Actinomycetes</taxon>
        <taxon>Mycobacteriales</taxon>
        <taxon>Gordoniaceae</taxon>
        <taxon>Gordonia</taxon>
    </lineage>
</organism>
<feature type="domain" description="Phage shock protein PspC N-terminal" evidence="3">
    <location>
        <begin position="14"/>
        <end position="66"/>
    </location>
</feature>
<feature type="transmembrane region" description="Helical" evidence="2">
    <location>
        <begin position="96"/>
        <end position="115"/>
    </location>
</feature>
<feature type="compositionally biased region" description="Low complexity" evidence="1">
    <location>
        <begin position="195"/>
        <end position="236"/>
    </location>
</feature>
<keyword evidence="2" id="KW-0472">Membrane</keyword>
<keyword evidence="2" id="KW-1133">Transmembrane helix</keyword>
<name>A0A857KHK8_9ACTN</name>
<feature type="region of interest" description="Disordered" evidence="1">
    <location>
        <begin position="195"/>
        <end position="270"/>
    </location>
</feature>
<feature type="transmembrane region" description="Helical" evidence="2">
    <location>
        <begin position="278"/>
        <end position="298"/>
    </location>
</feature>
<sequence length="466" mass="48592">MDTKQFEQMWVTRPVRPADRTVAGVCSGIGARYRIDPTLVKVAFVVATLFGGSGILLYAVAWLTFPGTSGRAKIGGRGDISRGGPRRGGRHGHGRHNLILLVAIVLAIHFVFGFGSQTWSSGGLMGTILMLAGWWLLYRRTPVSPQGTGADNYQAPLPAPAAMAAHSFQRWTPRDMTDGYQPAGSASPMYAATTAATQGTGHPPTGTGRPPWSPAGTQTQAQPATNAQTPDPAAPEVTPPMPPSWDPLGAAPFAWDLPEPSVPEQDSPEATRSAWTPMVLGVAILTAAGGIAANLAGAQWFTPVRIAALALAVIGAGLTVSALRRRPTGGHATGLATIAVLLGAGLVLAAAADMQWQRLPGGGVGERSWKPQSENDIRPEYSFTVGNGELDLTGVTLTRDRAVKVRGGLGEIDIIVPKNMAIDVTCSADVGDTTCPDGLSRGDARPGSPVLTIDAAVDFGDVEVRR</sequence>
<accession>A0A857KHK8</accession>
<dbReference type="InterPro" id="IPR007168">
    <property type="entry name" value="Phageshock_PspC_N"/>
</dbReference>
<dbReference type="Pfam" id="PF04024">
    <property type="entry name" value="PspC"/>
    <property type="match status" value="1"/>
</dbReference>
<reference evidence="4" key="1">
    <citation type="journal article" date="2021" name="Nat. Microbiol.">
        <title>Cocultivation of an ultrasmall environmental parasitic bacterium with lytic ability against bacteria associated with wastewater foams.</title>
        <authorList>
            <person name="Batinovic S."/>
            <person name="Rose J.J.A."/>
            <person name="Ratcliffe J."/>
            <person name="Seviour R.J."/>
            <person name="Petrovski S."/>
        </authorList>
    </citation>
    <scope>NUCLEOTIDE SEQUENCE</scope>
    <source>
        <strain evidence="4">CON44</strain>
    </source>
</reference>
<dbReference type="AlphaFoldDB" id="A0A857KHK8"/>
<evidence type="ECO:0000259" key="3">
    <source>
        <dbReference type="Pfam" id="PF04024"/>
    </source>
</evidence>
<protein>
    <submittedName>
        <fullName evidence="4">PspC domain-containing protein</fullName>
    </submittedName>
</protein>
<feature type="transmembrane region" description="Helical" evidence="2">
    <location>
        <begin position="304"/>
        <end position="323"/>
    </location>
</feature>
<keyword evidence="2" id="KW-0812">Transmembrane</keyword>